<evidence type="ECO:0000313" key="1">
    <source>
        <dbReference type="EMBL" id="KAI3788282.1"/>
    </source>
</evidence>
<protein>
    <submittedName>
        <fullName evidence="1">Uncharacterized protein</fullName>
    </submittedName>
</protein>
<comment type="caution">
    <text evidence="1">The sequence shown here is derived from an EMBL/GenBank/DDBJ whole genome shotgun (WGS) entry which is preliminary data.</text>
</comment>
<keyword evidence="2" id="KW-1185">Reference proteome</keyword>
<name>A0ACB9GY79_CICIN</name>
<dbReference type="Proteomes" id="UP001055811">
    <property type="component" value="Linkage Group LG01"/>
</dbReference>
<reference evidence="2" key="1">
    <citation type="journal article" date="2022" name="Mol. Ecol. Resour.">
        <title>The genomes of chicory, endive, great burdock and yacon provide insights into Asteraceae palaeo-polyploidization history and plant inulin production.</title>
        <authorList>
            <person name="Fan W."/>
            <person name="Wang S."/>
            <person name="Wang H."/>
            <person name="Wang A."/>
            <person name="Jiang F."/>
            <person name="Liu H."/>
            <person name="Zhao H."/>
            <person name="Xu D."/>
            <person name="Zhang Y."/>
        </authorList>
    </citation>
    <scope>NUCLEOTIDE SEQUENCE [LARGE SCALE GENOMIC DNA]</scope>
    <source>
        <strain evidence="2">cv. Punajuju</strain>
    </source>
</reference>
<evidence type="ECO:0000313" key="2">
    <source>
        <dbReference type="Proteomes" id="UP001055811"/>
    </source>
</evidence>
<dbReference type="EMBL" id="CM042009">
    <property type="protein sequence ID" value="KAI3788282.1"/>
    <property type="molecule type" value="Genomic_DNA"/>
</dbReference>
<reference evidence="1 2" key="2">
    <citation type="journal article" date="2022" name="Mol. Ecol. Resour.">
        <title>The genomes of chicory, endive, great burdock and yacon provide insights into Asteraceae paleo-polyploidization history and plant inulin production.</title>
        <authorList>
            <person name="Fan W."/>
            <person name="Wang S."/>
            <person name="Wang H."/>
            <person name="Wang A."/>
            <person name="Jiang F."/>
            <person name="Liu H."/>
            <person name="Zhao H."/>
            <person name="Xu D."/>
            <person name="Zhang Y."/>
        </authorList>
    </citation>
    <scope>NUCLEOTIDE SEQUENCE [LARGE SCALE GENOMIC DNA]</scope>
    <source>
        <strain evidence="2">cv. Punajuju</strain>
        <tissue evidence="1">Leaves</tissue>
    </source>
</reference>
<sequence length="144" mass="16594">MGFHRKCNSMEMLHDNLGFAEQFDDFVGLEFIAPFLEDNAPPLEGLFDDILLPRYEDIEATNLPVWDIKGFNNEEDAWIDTLRFDEPSPVVIDVILSRAIEETSSGAKPTLIMNIKYHIISHIKSHPQMYRSKKNRDPNQESLS</sequence>
<organism evidence="1 2">
    <name type="scientific">Cichorium intybus</name>
    <name type="common">Chicory</name>
    <dbReference type="NCBI Taxonomy" id="13427"/>
    <lineage>
        <taxon>Eukaryota</taxon>
        <taxon>Viridiplantae</taxon>
        <taxon>Streptophyta</taxon>
        <taxon>Embryophyta</taxon>
        <taxon>Tracheophyta</taxon>
        <taxon>Spermatophyta</taxon>
        <taxon>Magnoliopsida</taxon>
        <taxon>eudicotyledons</taxon>
        <taxon>Gunneridae</taxon>
        <taxon>Pentapetalae</taxon>
        <taxon>asterids</taxon>
        <taxon>campanulids</taxon>
        <taxon>Asterales</taxon>
        <taxon>Asteraceae</taxon>
        <taxon>Cichorioideae</taxon>
        <taxon>Cichorieae</taxon>
        <taxon>Cichoriinae</taxon>
        <taxon>Cichorium</taxon>
    </lineage>
</organism>
<proteinExistence type="predicted"/>
<gene>
    <name evidence="1" type="ORF">L2E82_01042</name>
</gene>
<accession>A0ACB9GY79</accession>